<dbReference type="AlphaFoldDB" id="A0A6H5HCX9"/>
<proteinExistence type="predicted"/>
<dbReference type="Proteomes" id="UP000479000">
    <property type="component" value="Unassembled WGS sequence"/>
</dbReference>
<organism evidence="1 2">
    <name type="scientific">Nesidiocoris tenuis</name>
    <dbReference type="NCBI Taxonomy" id="355587"/>
    <lineage>
        <taxon>Eukaryota</taxon>
        <taxon>Metazoa</taxon>
        <taxon>Ecdysozoa</taxon>
        <taxon>Arthropoda</taxon>
        <taxon>Hexapoda</taxon>
        <taxon>Insecta</taxon>
        <taxon>Pterygota</taxon>
        <taxon>Neoptera</taxon>
        <taxon>Paraneoptera</taxon>
        <taxon>Hemiptera</taxon>
        <taxon>Heteroptera</taxon>
        <taxon>Panheteroptera</taxon>
        <taxon>Cimicomorpha</taxon>
        <taxon>Miridae</taxon>
        <taxon>Dicyphina</taxon>
        <taxon>Nesidiocoris</taxon>
    </lineage>
</organism>
<evidence type="ECO:0000313" key="2">
    <source>
        <dbReference type="Proteomes" id="UP000479000"/>
    </source>
</evidence>
<sequence length="84" mass="9766">IGNSVTPEDRFIRFHDHGEPEISQQSHCFRHSMSITRLVIFCNDAEIIQVIQTNYPLGTATLVRSAYRVWRTCMGLMDIQNRDK</sequence>
<reference evidence="1 2" key="1">
    <citation type="submission" date="2020-02" db="EMBL/GenBank/DDBJ databases">
        <authorList>
            <person name="Ferguson B K."/>
        </authorList>
    </citation>
    <scope>NUCLEOTIDE SEQUENCE [LARGE SCALE GENOMIC DNA]</scope>
</reference>
<feature type="non-terminal residue" evidence="1">
    <location>
        <position position="1"/>
    </location>
</feature>
<protein>
    <submittedName>
        <fullName evidence="1">Uncharacterized protein</fullName>
    </submittedName>
</protein>
<dbReference type="EMBL" id="CADCXU010028207">
    <property type="protein sequence ID" value="CAB0014749.1"/>
    <property type="molecule type" value="Genomic_DNA"/>
</dbReference>
<gene>
    <name evidence="1" type="ORF">NTEN_LOCUS19159</name>
</gene>
<name>A0A6H5HCX9_9HEMI</name>
<accession>A0A6H5HCX9</accession>
<evidence type="ECO:0000313" key="1">
    <source>
        <dbReference type="EMBL" id="CAB0014749.1"/>
    </source>
</evidence>
<keyword evidence="2" id="KW-1185">Reference proteome</keyword>